<feature type="transmembrane region" description="Helical" evidence="1">
    <location>
        <begin position="53"/>
        <end position="75"/>
    </location>
</feature>
<keyword evidence="3" id="KW-1185">Reference proteome</keyword>
<accession>A0ABQ8KQT8</accession>
<reference evidence="2 3" key="1">
    <citation type="journal article" date="2021" name="Environ. Microbiol.">
        <title>Gene family expansions and transcriptome signatures uncover fungal adaptations to wood decay.</title>
        <authorList>
            <person name="Hage H."/>
            <person name="Miyauchi S."/>
            <person name="Viragh M."/>
            <person name="Drula E."/>
            <person name="Min B."/>
            <person name="Chaduli D."/>
            <person name="Navarro D."/>
            <person name="Favel A."/>
            <person name="Norest M."/>
            <person name="Lesage-Meessen L."/>
            <person name="Balint B."/>
            <person name="Merenyi Z."/>
            <person name="de Eugenio L."/>
            <person name="Morin E."/>
            <person name="Martinez A.T."/>
            <person name="Baldrian P."/>
            <person name="Stursova M."/>
            <person name="Martinez M.J."/>
            <person name="Novotny C."/>
            <person name="Magnuson J.K."/>
            <person name="Spatafora J.W."/>
            <person name="Maurice S."/>
            <person name="Pangilinan J."/>
            <person name="Andreopoulos W."/>
            <person name="LaButti K."/>
            <person name="Hundley H."/>
            <person name="Na H."/>
            <person name="Kuo A."/>
            <person name="Barry K."/>
            <person name="Lipzen A."/>
            <person name="Henrissat B."/>
            <person name="Riley R."/>
            <person name="Ahrendt S."/>
            <person name="Nagy L.G."/>
            <person name="Grigoriev I.V."/>
            <person name="Martin F."/>
            <person name="Rosso M.N."/>
        </authorList>
    </citation>
    <scope>NUCLEOTIDE SEQUENCE [LARGE SCALE GENOMIC DNA]</scope>
    <source>
        <strain evidence="2 3">CIRM-BRFM 1785</strain>
    </source>
</reference>
<comment type="caution">
    <text evidence="2">The sequence shown here is derived from an EMBL/GenBank/DDBJ whole genome shotgun (WGS) entry which is preliminary data.</text>
</comment>
<proteinExistence type="predicted"/>
<sequence length="283" mass="30660">MHQDAPDPQGFGVACGERLNTCALRLNGNLFFSSVSSSVPVFDISNTSIYYKFLTPSFFGSALVGLLFSAMFYGLTSDKALMKAFVSFDLNENTGDGKTVWALVIEGHANPPSRLIEPRVYAVLYPWTLDTAHAIWINVQSKIGDHGAPDLPVPGGFWTQEWIIQKVILVDEVASAANYCAAALADLWIFNRGILLTAMQFANLGVVRVLSFNSPPVTSIQAHLPVYINTMMAVLNARQHLSAGGVSYISSFTDDAAVYVDGISAKGATIIENIPLTTFSLRT</sequence>
<gene>
    <name evidence="2" type="ORF">C8Q71DRAFT_721423</name>
</gene>
<dbReference type="EMBL" id="JADCUA010000004">
    <property type="protein sequence ID" value="KAH9840997.1"/>
    <property type="molecule type" value="Genomic_DNA"/>
</dbReference>
<dbReference type="GeneID" id="72002182"/>
<name>A0ABQ8KQT8_9APHY</name>
<evidence type="ECO:0000313" key="2">
    <source>
        <dbReference type="EMBL" id="KAH9840997.1"/>
    </source>
</evidence>
<keyword evidence="1" id="KW-0812">Transmembrane</keyword>
<organism evidence="2 3">
    <name type="scientific">Rhodofomes roseus</name>
    <dbReference type="NCBI Taxonomy" id="34475"/>
    <lineage>
        <taxon>Eukaryota</taxon>
        <taxon>Fungi</taxon>
        <taxon>Dikarya</taxon>
        <taxon>Basidiomycota</taxon>
        <taxon>Agaricomycotina</taxon>
        <taxon>Agaricomycetes</taxon>
        <taxon>Polyporales</taxon>
        <taxon>Rhodofomes</taxon>
    </lineage>
</organism>
<protein>
    <submittedName>
        <fullName evidence="2">Uncharacterized protein</fullName>
    </submittedName>
</protein>
<keyword evidence="1" id="KW-0472">Membrane</keyword>
<evidence type="ECO:0000256" key="1">
    <source>
        <dbReference type="SAM" id="Phobius"/>
    </source>
</evidence>
<dbReference type="Proteomes" id="UP000814176">
    <property type="component" value="Unassembled WGS sequence"/>
</dbReference>
<evidence type="ECO:0000313" key="3">
    <source>
        <dbReference type="Proteomes" id="UP000814176"/>
    </source>
</evidence>
<keyword evidence="1" id="KW-1133">Transmembrane helix</keyword>
<dbReference type="RefSeq" id="XP_047782463.1">
    <property type="nucleotide sequence ID" value="XM_047921450.1"/>
</dbReference>